<name>A0AAF0BR53_RHOPA</name>
<dbReference type="EMBL" id="CP116810">
    <property type="protein sequence ID" value="WCL94001.1"/>
    <property type="molecule type" value="Genomic_DNA"/>
</dbReference>
<dbReference type="GeneID" id="66894931"/>
<accession>A0AAF0BR53</accession>
<proteinExistence type="predicted"/>
<dbReference type="KEGG" id="rpa:TX73_019795"/>
<keyword evidence="2" id="KW-1185">Reference proteome</keyword>
<dbReference type="Proteomes" id="UP000001426">
    <property type="component" value="Chromosome"/>
</dbReference>
<reference evidence="1 2" key="1">
    <citation type="journal article" date="2004" name="Nat. Biotechnol.">
        <title>Complete genome sequence of the metabolically versatile photosynthetic bacterium Rhodopseudomonas palustris.</title>
        <authorList>
            <person name="Larimer F.W."/>
            <person name="Chain P."/>
            <person name="Hauser L."/>
            <person name="Lamerdin J."/>
            <person name="Malfatti S."/>
            <person name="Do L."/>
            <person name="Land M.L."/>
            <person name="Pelletier D.A."/>
            <person name="Beatty J.T."/>
            <person name="Lang A.S."/>
            <person name="Tabita F.R."/>
            <person name="Gibson J.L."/>
            <person name="Hanson T.E."/>
            <person name="Bobst C."/>
            <person name="Torres J.L."/>
            <person name="Peres C."/>
            <person name="Harrison F.H."/>
            <person name="Gibson J."/>
            <person name="Harwood C.S."/>
        </authorList>
    </citation>
    <scope>NUCLEOTIDE SEQUENCE [LARGE SCALE GENOMIC DNA]</scope>
    <source>
        <strain evidence="2">ATCC BAA-98 / CGA009</strain>
    </source>
</reference>
<dbReference type="AlphaFoldDB" id="A0AAF0BR53"/>
<sequence length="110" mass="12332">MSIEDLVDDFWRDALRSNATGEEAQAKWLAFVQGLQDRVAYFPKEAQDEVFLRAVTHNAQCIGMARVDLDALRQRLGVPVSHNKLVEAAADTVIRETLGLGMGALFRIFR</sequence>
<evidence type="ECO:0000313" key="1">
    <source>
        <dbReference type="EMBL" id="WCL94001.1"/>
    </source>
</evidence>
<evidence type="ECO:0000313" key="2">
    <source>
        <dbReference type="Proteomes" id="UP000001426"/>
    </source>
</evidence>
<organism evidence="1 2">
    <name type="scientific">Rhodopseudomonas palustris (strain ATCC BAA-98 / CGA009)</name>
    <dbReference type="NCBI Taxonomy" id="258594"/>
    <lineage>
        <taxon>Bacteria</taxon>
        <taxon>Pseudomonadati</taxon>
        <taxon>Pseudomonadota</taxon>
        <taxon>Alphaproteobacteria</taxon>
        <taxon>Hyphomicrobiales</taxon>
        <taxon>Nitrobacteraceae</taxon>
        <taxon>Rhodopseudomonas</taxon>
    </lineage>
</organism>
<gene>
    <name evidence="1" type="ORF">TX73_019795</name>
</gene>
<dbReference type="RefSeq" id="WP_147408381.1">
    <property type="nucleotide sequence ID" value="NZ_CP116810.1"/>
</dbReference>
<protein>
    <submittedName>
        <fullName evidence="1">Uncharacterized protein</fullName>
    </submittedName>
</protein>